<dbReference type="GO" id="GO:0003924">
    <property type="term" value="F:GTPase activity"/>
    <property type="evidence" value="ECO:0007669"/>
    <property type="project" value="InterPro"/>
</dbReference>
<feature type="compositionally biased region" description="Polar residues" evidence="1">
    <location>
        <begin position="1"/>
        <end position="15"/>
    </location>
</feature>
<dbReference type="Gene3D" id="3.40.50.300">
    <property type="entry name" value="P-loop containing nucleotide triphosphate hydrolases"/>
    <property type="match status" value="1"/>
</dbReference>
<organism evidence="2 3">
    <name type="scientific">Mycena belliarum</name>
    <dbReference type="NCBI Taxonomy" id="1033014"/>
    <lineage>
        <taxon>Eukaryota</taxon>
        <taxon>Fungi</taxon>
        <taxon>Dikarya</taxon>
        <taxon>Basidiomycota</taxon>
        <taxon>Agaricomycotina</taxon>
        <taxon>Agaricomycetes</taxon>
        <taxon>Agaricomycetidae</taxon>
        <taxon>Agaricales</taxon>
        <taxon>Marasmiineae</taxon>
        <taxon>Mycenaceae</taxon>
        <taxon>Mycena</taxon>
    </lineage>
</organism>
<dbReference type="GO" id="GO:0005525">
    <property type="term" value="F:GTP binding"/>
    <property type="evidence" value="ECO:0007669"/>
    <property type="project" value="InterPro"/>
</dbReference>
<reference evidence="2" key="1">
    <citation type="submission" date="2023-03" db="EMBL/GenBank/DDBJ databases">
        <title>Massive genome expansion in bonnet fungi (Mycena s.s.) driven by repeated elements and novel gene families across ecological guilds.</title>
        <authorList>
            <consortium name="Lawrence Berkeley National Laboratory"/>
            <person name="Harder C.B."/>
            <person name="Miyauchi S."/>
            <person name="Viragh M."/>
            <person name="Kuo A."/>
            <person name="Thoen E."/>
            <person name="Andreopoulos B."/>
            <person name="Lu D."/>
            <person name="Skrede I."/>
            <person name="Drula E."/>
            <person name="Henrissat B."/>
            <person name="Morin E."/>
            <person name="Kohler A."/>
            <person name="Barry K."/>
            <person name="LaButti K."/>
            <person name="Morin E."/>
            <person name="Salamov A."/>
            <person name="Lipzen A."/>
            <person name="Mereny Z."/>
            <person name="Hegedus B."/>
            <person name="Baldrian P."/>
            <person name="Stursova M."/>
            <person name="Weitz H."/>
            <person name="Taylor A."/>
            <person name="Grigoriev I.V."/>
            <person name="Nagy L.G."/>
            <person name="Martin F."/>
            <person name="Kauserud H."/>
        </authorList>
    </citation>
    <scope>NUCLEOTIDE SEQUENCE</scope>
    <source>
        <strain evidence="2">CBHHK173m</strain>
    </source>
</reference>
<dbReference type="AlphaFoldDB" id="A0AAD6TSC3"/>
<dbReference type="SUPFAM" id="SSF52540">
    <property type="entry name" value="P-loop containing nucleoside triphosphate hydrolases"/>
    <property type="match status" value="1"/>
</dbReference>
<dbReference type="InterPro" id="IPR027417">
    <property type="entry name" value="P-loop_NTPase"/>
</dbReference>
<gene>
    <name evidence="2" type="ORF">B0H15DRAFT_954931</name>
</gene>
<dbReference type="InterPro" id="IPR001806">
    <property type="entry name" value="Small_GTPase"/>
</dbReference>
<evidence type="ECO:0000313" key="3">
    <source>
        <dbReference type="Proteomes" id="UP001222325"/>
    </source>
</evidence>
<dbReference type="PANTHER" id="PTHR47979">
    <property type="entry name" value="DRAB11-RELATED"/>
    <property type="match status" value="1"/>
</dbReference>
<dbReference type="Proteomes" id="UP001222325">
    <property type="component" value="Unassembled WGS sequence"/>
</dbReference>
<dbReference type="PROSITE" id="PS51419">
    <property type="entry name" value="RAB"/>
    <property type="match status" value="1"/>
</dbReference>
<dbReference type="Pfam" id="PF00071">
    <property type="entry name" value="Ras"/>
    <property type="match status" value="1"/>
</dbReference>
<evidence type="ECO:0000256" key="1">
    <source>
        <dbReference type="SAM" id="MobiDB-lite"/>
    </source>
</evidence>
<proteinExistence type="predicted"/>
<keyword evidence="3" id="KW-1185">Reference proteome</keyword>
<protein>
    <submittedName>
        <fullName evidence="2">Uncharacterized protein</fullName>
    </submittedName>
</protein>
<evidence type="ECO:0000313" key="2">
    <source>
        <dbReference type="EMBL" id="KAJ7077639.1"/>
    </source>
</evidence>
<sequence>MGIGSQATHQLESPRSSCTLPTSASSSHERDVEFGLKLITPPGPGATIVTLRCWDTGHGDLPLDYALALPRCCWCCLLVYHVTSRRSFSKVRNWLADVRAHADAHVSCILVGNKADLCDDDGASALSASFPFSRVLFAPCDWWRDSGGIAGDTCGLGSACMSPMGEPLWSRCQRMVFCPRCIAWGVTKHAARDLTPRPIQRAVSTAEGELLVAEEGPLFAVGNGVGVEEALLRAAQAVLDKLPSSLLAGRYLPCPACDPLSILLSSSFPSRPPGLVSAPSHPALKLSTSDPALPVEKPARECC</sequence>
<name>A0AAD6TSC3_9AGAR</name>
<dbReference type="SMART" id="SM00175">
    <property type="entry name" value="RAB"/>
    <property type="match status" value="1"/>
</dbReference>
<accession>A0AAD6TSC3</accession>
<feature type="compositionally biased region" description="Low complexity" evidence="1">
    <location>
        <begin position="16"/>
        <end position="26"/>
    </location>
</feature>
<dbReference type="InterPro" id="IPR050209">
    <property type="entry name" value="Rab_GTPases_membrane_traffic"/>
</dbReference>
<dbReference type="EMBL" id="JARJCN010000071">
    <property type="protein sequence ID" value="KAJ7077639.1"/>
    <property type="molecule type" value="Genomic_DNA"/>
</dbReference>
<comment type="caution">
    <text evidence="2">The sequence shown here is derived from an EMBL/GenBank/DDBJ whole genome shotgun (WGS) entry which is preliminary data.</text>
</comment>
<feature type="region of interest" description="Disordered" evidence="1">
    <location>
        <begin position="1"/>
        <end position="26"/>
    </location>
</feature>